<feature type="domain" description="Aminomethyltransferase C-terminal" evidence="10">
    <location>
        <begin position="296"/>
        <end position="376"/>
    </location>
</feature>
<evidence type="ECO:0000256" key="5">
    <source>
        <dbReference type="ARBA" id="ARBA00031395"/>
    </source>
</evidence>
<evidence type="ECO:0000313" key="12">
    <source>
        <dbReference type="Proteomes" id="UP000289200"/>
    </source>
</evidence>
<keyword evidence="4" id="KW-0808">Transferase</keyword>
<evidence type="ECO:0000256" key="8">
    <source>
        <dbReference type="SAM" id="Phobius"/>
    </source>
</evidence>
<evidence type="ECO:0000256" key="2">
    <source>
        <dbReference type="ARBA" id="ARBA00012616"/>
    </source>
</evidence>
<dbReference type="NCBIfam" id="NF010093">
    <property type="entry name" value="PRK13579.1"/>
    <property type="match status" value="1"/>
</dbReference>
<comment type="caution">
    <text evidence="11">The sequence shown here is derived from an EMBL/GenBank/DDBJ whole genome shotgun (WGS) entry which is preliminary data.</text>
</comment>
<dbReference type="Gene3D" id="3.30.70.1400">
    <property type="entry name" value="Aminomethyltransferase beta-barrel domains"/>
    <property type="match status" value="1"/>
</dbReference>
<protein>
    <recommendedName>
        <fullName evidence="2">aminomethyltransferase</fullName>
        <ecNumber evidence="2">2.1.2.10</ecNumber>
    </recommendedName>
    <alternativeName>
        <fullName evidence="5">Glycine cleavage system T protein</fullName>
    </alternativeName>
</protein>
<dbReference type="FunFam" id="3.30.70.1400:FF:000007">
    <property type="entry name" value="Glycine cleavage system aminomethyltransferase T"/>
    <property type="match status" value="1"/>
</dbReference>
<proteinExistence type="inferred from homology"/>
<evidence type="ECO:0000256" key="7">
    <source>
        <dbReference type="PIRSR" id="PIRSR006487-1"/>
    </source>
</evidence>
<organism evidence="11 12">
    <name type="scientific">Rhodoplanes serenus</name>
    <dbReference type="NCBI Taxonomy" id="200615"/>
    <lineage>
        <taxon>Bacteria</taxon>
        <taxon>Pseudomonadati</taxon>
        <taxon>Pseudomonadota</taxon>
        <taxon>Alphaproteobacteria</taxon>
        <taxon>Hyphomicrobiales</taxon>
        <taxon>Nitrobacteraceae</taxon>
        <taxon>Rhodoplanes</taxon>
    </lineage>
</organism>
<dbReference type="PANTHER" id="PTHR43757:SF2">
    <property type="entry name" value="AMINOMETHYLTRANSFERASE, MITOCHONDRIAL"/>
    <property type="match status" value="1"/>
</dbReference>
<dbReference type="PIRSF" id="PIRSF006487">
    <property type="entry name" value="GcvT"/>
    <property type="match status" value="1"/>
</dbReference>
<dbReference type="Gene3D" id="2.40.30.110">
    <property type="entry name" value="Aminomethyltransferase beta-barrel domains"/>
    <property type="match status" value="1"/>
</dbReference>
<dbReference type="Proteomes" id="UP000289200">
    <property type="component" value="Unassembled WGS sequence"/>
</dbReference>
<accession>A0A3S4DEH2</accession>
<dbReference type="NCBIfam" id="TIGR00528">
    <property type="entry name" value="gcvT"/>
    <property type="match status" value="1"/>
</dbReference>
<dbReference type="EMBL" id="UWOC01000122">
    <property type="protein sequence ID" value="VCU08337.1"/>
    <property type="molecule type" value="Genomic_DNA"/>
</dbReference>
<dbReference type="SUPFAM" id="SSF103025">
    <property type="entry name" value="Folate-binding domain"/>
    <property type="match status" value="1"/>
</dbReference>
<keyword evidence="8" id="KW-0472">Membrane</keyword>
<dbReference type="Pfam" id="PF01571">
    <property type="entry name" value="GCV_T"/>
    <property type="match status" value="1"/>
</dbReference>
<dbReference type="GO" id="GO:0004047">
    <property type="term" value="F:aminomethyltransferase activity"/>
    <property type="evidence" value="ECO:0007669"/>
    <property type="project" value="UniProtKB-EC"/>
</dbReference>
<feature type="transmembrane region" description="Helical" evidence="8">
    <location>
        <begin position="337"/>
        <end position="359"/>
    </location>
</feature>
<dbReference type="InterPro" id="IPR027266">
    <property type="entry name" value="TrmE/GcvT-like"/>
</dbReference>
<sequence length="383" mass="39543">MTDPSDTATLALTPLDALHRRLGAKMVPFAGYAMPLQYPAGILQEHLHTRAAAGLFDVSHMGQIVLRAPSGRAEDAALALETLVPADIVSLPPGRQRYAVFTDDTGGILDDLMVSNQSDHLVLVVNAARKAADLAHLRERLAGRCAVEPLADRALIAVQGPKAEAVLAALAPEAAAMRFMDVRRLTLAGAACLVSRSGYTGEDGYEISVPADRAVALCEALVADPAVQPVGLGARDSLRLEAGLCLYGSDLDPGTTPVEGALEWSIPKARRTGGVRAGGFPGADVILRQLADGAARRRVGLAPEGRAPVRAGAALFGAADGGEPVGVVTSGGFGPSIGAPVAMGYVPVAAAAVGTVLFADVRGKRLPVRVAALPFVPPRYKRS</sequence>
<evidence type="ECO:0000256" key="4">
    <source>
        <dbReference type="ARBA" id="ARBA00022679"/>
    </source>
</evidence>
<dbReference type="GO" id="GO:0006546">
    <property type="term" value="P:glycine catabolic process"/>
    <property type="evidence" value="ECO:0007669"/>
    <property type="project" value="InterPro"/>
</dbReference>
<feature type="binding site" evidence="7">
    <location>
        <position position="206"/>
    </location>
    <ligand>
        <name>substrate</name>
    </ligand>
</feature>
<dbReference type="InterPro" id="IPR029043">
    <property type="entry name" value="GcvT/YgfZ_C"/>
</dbReference>
<keyword evidence="12" id="KW-1185">Reference proteome</keyword>
<reference evidence="12" key="1">
    <citation type="submission" date="2018-10" db="EMBL/GenBank/DDBJ databases">
        <authorList>
            <person name="Peiro R."/>
            <person name="Begona"/>
            <person name="Cbmso G."/>
            <person name="Lopez M."/>
            <person name="Gonzalez S."/>
            <person name="Sacristan E."/>
            <person name="Castillo E."/>
        </authorList>
    </citation>
    <scope>NUCLEOTIDE SEQUENCE [LARGE SCALE GENOMIC DNA]</scope>
</reference>
<evidence type="ECO:0000259" key="10">
    <source>
        <dbReference type="Pfam" id="PF08669"/>
    </source>
</evidence>
<evidence type="ECO:0000259" key="9">
    <source>
        <dbReference type="Pfam" id="PF01571"/>
    </source>
</evidence>
<dbReference type="InterPro" id="IPR013977">
    <property type="entry name" value="GcvT_C"/>
</dbReference>
<evidence type="ECO:0000313" key="11">
    <source>
        <dbReference type="EMBL" id="VCU08337.1"/>
    </source>
</evidence>
<dbReference type="GO" id="GO:0005960">
    <property type="term" value="C:glycine cleavage complex"/>
    <property type="evidence" value="ECO:0007669"/>
    <property type="project" value="InterPro"/>
</dbReference>
<feature type="domain" description="GCVT N-terminal" evidence="9">
    <location>
        <begin position="17"/>
        <end position="267"/>
    </location>
</feature>
<dbReference type="Gene3D" id="3.30.1360.120">
    <property type="entry name" value="Probable tRNA modification gtpase trme, domain 1"/>
    <property type="match status" value="1"/>
</dbReference>
<dbReference type="SUPFAM" id="SSF101790">
    <property type="entry name" value="Aminomethyltransferase beta-barrel domain"/>
    <property type="match status" value="1"/>
</dbReference>
<dbReference type="OrthoDB" id="9774591at2"/>
<evidence type="ECO:0000256" key="3">
    <source>
        <dbReference type="ARBA" id="ARBA00022576"/>
    </source>
</evidence>
<dbReference type="NCBIfam" id="NF001567">
    <property type="entry name" value="PRK00389.1"/>
    <property type="match status" value="1"/>
</dbReference>
<comment type="similarity">
    <text evidence="1">Belongs to the GcvT family.</text>
</comment>
<dbReference type="InterPro" id="IPR028896">
    <property type="entry name" value="GcvT/YgfZ/DmdA"/>
</dbReference>
<keyword evidence="8" id="KW-0812">Transmembrane</keyword>
<dbReference type="GO" id="GO:0008483">
    <property type="term" value="F:transaminase activity"/>
    <property type="evidence" value="ECO:0007669"/>
    <property type="project" value="UniProtKB-KW"/>
</dbReference>
<evidence type="ECO:0000256" key="1">
    <source>
        <dbReference type="ARBA" id="ARBA00008609"/>
    </source>
</evidence>
<comment type="catalytic activity">
    <reaction evidence="6">
        <text>N(6)-[(R)-S(8)-aminomethyldihydrolipoyl]-L-lysyl-[protein] + (6S)-5,6,7,8-tetrahydrofolate = N(6)-[(R)-dihydrolipoyl]-L-lysyl-[protein] + (6R)-5,10-methylene-5,6,7,8-tetrahydrofolate + NH4(+)</text>
        <dbReference type="Rhea" id="RHEA:16945"/>
        <dbReference type="Rhea" id="RHEA-COMP:10475"/>
        <dbReference type="Rhea" id="RHEA-COMP:10492"/>
        <dbReference type="ChEBI" id="CHEBI:15636"/>
        <dbReference type="ChEBI" id="CHEBI:28938"/>
        <dbReference type="ChEBI" id="CHEBI:57453"/>
        <dbReference type="ChEBI" id="CHEBI:83100"/>
        <dbReference type="ChEBI" id="CHEBI:83143"/>
        <dbReference type="EC" id="2.1.2.10"/>
    </reaction>
</comment>
<name>A0A3S4DEH2_9BRAD</name>
<dbReference type="InterPro" id="IPR006223">
    <property type="entry name" value="GcvT"/>
</dbReference>
<dbReference type="InterPro" id="IPR006222">
    <property type="entry name" value="GCVT_N"/>
</dbReference>
<dbReference type="PANTHER" id="PTHR43757">
    <property type="entry name" value="AMINOMETHYLTRANSFERASE"/>
    <property type="match status" value="1"/>
</dbReference>
<keyword evidence="3" id="KW-0032">Aminotransferase</keyword>
<gene>
    <name evidence="11" type="primary">gcvT</name>
    <name evidence="11" type="ORF">RHODGE_RHODGE_01510</name>
</gene>
<dbReference type="Pfam" id="PF08669">
    <property type="entry name" value="GCV_T_C"/>
    <property type="match status" value="1"/>
</dbReference>
<dbReference type="EC" id="2.1.2.10" evidence="2"/>
<keyword evidence="8" id="KW-1133">Transmembrane helix</keyword>
<evidence type="ECO:0000256" key="6">
    <source>
        <dbReference type="ARBA" id="ARBA00047665"/>
    </source>
</evidence>
<dbReference type="Gene3D" id="4.10.1250.10">
    <property type="entry name" value="Aminomethyltransferase fragment"/>
    <property type="match status" value="1"/>
</dbReference>
<dbReference type="AlphaFoldDB" id="A0A3S4DEH2"/>
<dbReference type="RefSeq" id="WP_129608464.1">
    <property type="nucleotide sequence ID" value="NZ_UWOC01000122.1"/>
</dbReference>